<proteinExistence type="predicted"/>
<reference evidence="1 2" key="1">
    <citation type="submission" date="2013-11" db="EMBL/GenBank/DDBJ databases">
        <title>The Damaraland mole rat (Fukomys damarensis) genome and evolution of African mole rats.</title>
        <authorList>
            <person name="Gladyshev V.N."/>
            <person name="Fang X."/>
        </authorList>
    </citation>
    <scope>NUCLEOTIDE SEQUENCE [LARGE SCALE GENOMIC DNA]</scope>
    <source>
        <tissue evidence="1">Liver</tissue>
    </source>
</reference>
<protein>
    <submittedName>
        <fullName evidence="1">Uncharacterized protein</fullName>
    </submittedName>
</protein>
<sequence length="229" mass="25393">MLAVNKIPLHLKPFRWAGSNDPDNGQPATVTLHTAAKNTCKVDSVCGQRERSLYLPRSDFGKTISGGIYSGHRKVLRVPPFLLLWPDGPALRNQSDHRAEKDNNSRAGPRLRVLLLPDHHSETGALEFQRRGSQGPPRIPHIPKFPTLGWKEFQTKLGKPGRTVVWLLFRKLWMPRWLPECAAKNNPATSTPAVESAAFSKTSLPSASICLAEEKLDCEPQKPGCDPSV</sequence>
<gene>
    <name evidence="1" type="ORF">H920_14938</name>
</gene>
<keyword evidence="2" id="KW-1185">Reference proteome</keyword>
<name>A0A091CVR7_FUKDA</name>
<evidence type="ECO:0000313" key="1">
    <source>
        <dbReference type="EMBL" id="KFO23734.1"/>
    </source>
</evidence>
<dbReference type="Proteomes" id="UP000028990">
    <property type="component" value="Unassembled WGS sequence"/>
</dbReference>
<dbReference type="AlphaFoldDB" id="A0A091CVR7"/>
<accession>A0A091CVR7</accession>
<dbReference type="EMBL" id="KN123755">
    <property type="protein sequence ID" value="KFO23734.1"/>
    <property type="molecule type" value="Genomic_DNA"/>
</dbReference>
<organism evidence="1 2">
    <name type="scientific">Fukomys damarensis</name>
    <name type="common">Damaraland mole rat</name>
    <name type="synonym">Cryptomys damarensis</name>
    <dbReference type="NCBI Taxonomy" id="885580"/>
    <lineage>
        <taxon>Eukaryota</taxon>
        <taxon>Metazoa</taxon>
        <taxon>Chordata</taxon>
        <taxon>Craniata</taxon>
        <taxon>Vertebrata</taxon>
        <taxon>Euteleostomi</taxon>
        <taxon>Mammalia</taxon>
        <taxon>Eutheria</taxon>
        <taxon>Euarchontoglires</taxon>
        <taxon>Glires</taxon>
        <taxon>Rodentia</taxon>
        <taxon>Hystricomorpha</taxon>
        <taxon>Bathyergidae</taxon>
        <taxon>Fukomys</taxon>
    </lineage>
</organism>
<evidence type="ECO:0000313" key="2">
    <source>
        <dbReference type="Proteomes" id="UP000028990"/>
    </source>
</evidence>